<feature type="compositionally biased region" description="Basic and acidic residues" evidence="1">
    <location>
        <begin position="195"/>
        <end position="207"/>
    </location>
</feature>
<feature type="region of interest" description="Disordered" evidence="1">
    <location>
        <begin position="286"/>
        <end position="306"/>
    </location>
</feature>
<sequence length="351" mass="36982">MKGGNNAKMTYSAESGGIGRNSALDGLAGSPLRGSTAAKGTFTRTRRRTRTRARAHTYTREWCVCVMACWEGGGRDCLLGCLSRGGGGRGSDRARDGEWVGGGAEGEPLHSEALDNWFASAASAASSDYSTRLVPRQTASSSTPAGTDATAPSTDGVLAPFSPAPSSDDNDSTTPPVGVDTRVLLRRHVLSSSLDGRDDSAPRRVDSRAACPRAARRARLSGAVALSRCRPVVRSGPVPFHRPARLVGLSGGLPLARPRAACRLVEAGKARQSLLDGLQLDWSTSSASSPLSQSELSLPSLTRSPPGLHIHPRDKYTWRASASYRLLYKCPPPSLSSQWALSESSSSQRAA</sequence>
<feature type="region of interest" description="Disordered" evidence="1">
    <location>
        <begin position="135"/>
        <end position="181"/>
    </location>
</feature>
<dbReference type="Proteomes" id="UP000784294">
    <property type="component" value="Unassembled WGS sequence"/>
</dbReference>
<feature type="compositionally biased region" description="Polar residues" evidence="1">
    <location>
        <begin position="164"/>
        <end position="175"/>
    </location>
</feature>
<accession>A0A3S5FG32</accession>
<keyword evidence="3" id="KW-1185">Reference proteome</keyword>
<evidence type="ECO:0000256" key="1">
    <source>
        <dbReference type="SAM" id="MobiDB-lite"/>
    </source>
</evidence>
<dbReference type="AlphaFoldDB" id="A0A3S5FG32"/>
<name>A0A3S5FG32_9PLAT</name>
<evidence type="ECO:0000313" key="3">
    <source>
        <dbReference type="Proteomes" id="UP000784294"/>
    </source>
</evidence>
<proteinExistence type="predicted"/>
<feature type="compositionally biased region" description="Polar residues" evidence="1">
    <location>
        <begin position="137"/>
        <end position="153"/>
    </location>
</feature>
<feature type="region of interest" description="Disordered" evidence="1">
    <location>
        <begin position="85"/>
        <end position="106"/>
    </location>
</feature>
<comment type="caution">
    <text evidence="2">The sequence shown here is derived from an EMBL/GenBank/DDBJ whole genome shotgun (WGS) entry which is preliminary data.</text>
</comment>
<gene>
    <name evidence="2" type="ORF">PXEA_LOCUS29087</name>
</gene>
<feature type="region of interest" description="Disordered" evidence="1">
    <location>
        <begin position="193"/>
        <end position="213"/>
    </location>
</feature>
<reference evidence="2" key="1">
    <citation type="submission" date="2018-11" db="EMBL/GenBank/DDBJ databases">
        <authorList>
            <consortium name="Pathogen Informatics"/>
        </authorList>
    </citation>
    <scope>NUCLEOTIDE SEQUENCE</scope>
</reference>
<feature type="compositionally biased region" description="Low complexity" evidence="1">
    <location>
        <begin position="286"/>
        <end position="301"/>
    </location>
</feature>
<protein>
    <submittedName>
        <fullName evidence="2">Uncharacterized protein</fullName>
    </submittedName>
</protein>
<organism evidence="2 3">
    <name type="scientific">Protopolystoma xenopodis</name>
    <dbReference type="NCBI Taxonomy" id="117903"/>
    <lineage>
        <taxon>Eukaryota</taxon>
        <taxon>Metazoa</taxon>
        <taxon>Spiralia</taxon>
        <taxon>Lophotrochozoa</taxon>
        <taxon>Platyhelminthes</taxon>
        <taxon>Monogenea</taxon>
        <taxon>Polyopisthocotylea</taxon>
        <taxon>Polystomatidea</taxon>
        <taxon>Polystomatidae</taxon>
        <taxon>Protopolystoma</taxon>
    </lineage>
</organism>
<dbReference type="EMBL" id="CAAALY010250331">
    <property type="protein sequence ID" value="VEL35647.1"/>
    <property type="molecule type" value="Genomic_DNA"/>
</dbReference>
<evidence type="ECO:0000313" key="2">
    <source>
        <dbReference type="EMBL" id="VEL35647.1"/>
    </source>
</evidence>